<dbReference type="SUPFAM" id="SSF56801">
    <property type="entry name" value="Acetyl-CoA synthetase-like"/>
    <property type="match status" value="1"/>
</dbReference>
<dbReference type="Proteomes" id="UP000426235">
    <property type="component" value="Chromosome"/>
</dbReference>
<evidence type="ECO:0000313" key="6">
    <source>
        <dbReference type="Proteomes" id="UP000426235"/>
    </source>
</evidence>
<evidence type="ECO:0000259" key="3">
    <source>
        <dbReference type="Pfam" id="PF00501"/>
    </source>
</evidence>
<dbReference type="InterPro" id="IPR045851">
    <property type="entry name" value="AMP-bd_C_sf"/>
</dbReference>
<gene>
    <name evidence="5" type="ORF">GPJ81_11435</name>
</gene>
<organism evidence="5 6">
    <name type="scientific">Pseudomonas alkylphenolica</name>
    <dbReference type="NCBI Taxonomy" id="237609"/>
    <lineage>
        <taxon>Bacteria</taxon>
        <taxon>Pseudomonadati</taxon>
        <taxon>Pseudomonadota</taxon>
        <taxon>Gammaproteobacteria</taxon>
        <taxon>Pseudomonadales</taxon>
        <taxon>Pseudomonadaceae</taxon>
        <taxon>Pseudomonas</taxon>
    </lineage>
</organism>
<dbReference type="GO" id="GO:0016878">
    <property type="term" value="F:acid-thiol ligase activity"/>
    <property type="evidence" value="ECO:0007669"/>
    <property type="project" value="UniProtKB-ARBA"/>
</dbReference>
<keyword evidence="2 5" id="KW-0436">Ligase</keyword>
<dbReference type="Pfam" id="PF00501">
    <property type="entry name" value="AMP-binding"/>
    <property type="match status" value="1"/>
</dbReference>
<evidence type="ECO:0000259" key="4">
    <source>
        <dbReference type="Pfam" id="PF13193"/>
    </source>
</evidence>
<dbReference type="Gene3D" id="3.40.50.12780">
    <property type="entry name" value="N-terminal domain of ligase-like"/>
    <property type="match status" value="1"/>
</dbReference>
<evidence type="ECO:0000256" key="2">
    <source>
        <dbReference type="ARBA" id="ARBA00022598"/>
    </source>
</evidence>
<name>A0A6I6HHH1_9PSED</name>
<dbReference type="CDD" id="cd17631">
    <property type="entry name" value="FACL_FadD13-like"/>
    <property type="match status" value="1"/>
</dbReference>
<keyword evidence="6" id="KW-1185">Reference proteome</keyword>
<dbReference type="InterPro" id="IPR050237">
    <property type="entry name" value="ATP-dep_AMP-bd_enzyme"/>
</dbReference>
<dbReference type="AlphaFoldDB" id="A0A6I6HHH1"/>
<feature type="domain" description="AMP-dependent synthetase/ligase" evidence="3">
    <location>
        <begin position="8"/>
        <end position="378"/>
    </location>
</feature>
<dbReference type="EMBL" id="CP046621">
    <property type="protein sequence ID" value="QGW77267.1"/>
    <property type="molecule type" value="Genomic_DNA"/>
</dbReference>
<dbReference type="PROSITE" id="PS00455">
    <property type="entry name" value="AMP_BINDING"/>
    <property type="match status" value="1"/>
</dbReference>
<accession>A0A6I6HHH1</accession>
<evidence type="ECO:0000256" key="1">
    <source>
        <dbReference type="ARBA" id="ARBA00006432"/>
    </source>
</evidence>
<dbReference type="Pfam" id="PF13193">
    <property type="entry name" value="AMP-binding_C"/>
    <property type="match status" value="1"/>
</dbReference>
<dbReference type="InterPro" id="IPR020845">
    <property type="entry name" value="AMP-binding_CS"/>
</dbReference>
<dbReference type="PANTHER" id="PTHR43767">
    <property type="entry name" value="LONG-CHAIN-FATTY-ACID--COA LIGASE"/>
    <property type="match status" value="1"/>
</dbReference>
<dbReference type="InterPro" id="IPR042099">
    <property type="entry name" value="ANL_N_sf"/>
</dbReference>
<dbReference type="FunFam" id="3.30.300.30:FF:000008">
    <property type="entry name" value="2,3-dihydroxybenzoate-AMP ligase"/>
    <property type="match status" value="1"/>
</dbReference>
<dbReference type="Gene3D" id="3.30.300.30">
    <property type="match status" value="1"/>
</dbReference>
<proteinExistence type="inferred from homology"/>
<reference evidence="5" key="1">
    <citation type="submission" date="2019-12" db="EMBL/GenBank/DDBJ databases">
        <title>Hybrid Genome Assemblies of two High G+C Isolates from Undergraduate Microbiology Courses.</title>
        <authorList>
            <person name="Ne Ville C.J."/>
            <person name="Enright D."/>
            <person name="Hernandez I."/>
            <person name="Dodsworth J."/>
            <person name="Orwin P.M."/>
        </authorList>
    </citation>
    <scope>NUCLEOTIDE SEQUENCE [LARGE SCALE GENOMIC DNA]</scope>
    <source>
        <strain evidence="5">Neo</strain>
    </source>
</reference>
<dbReference type="NCBIfam" id="NF004837">
    <property type="entry name" value="PRK06187.1"/>
    <property type="match status" value="1"/>
</dbReference>
<dbReference type="RefSeq" id="WP_157192271.1">
    <property type="nucleotide sequence ID" value="NZ_CP046621.1"/>
</dbReference>
<feature type="domain" description="AMP-binding enzyme C-terminal" evidence="4">
    <location>
        <begin position="428"/>
        <end position="503"/>
    </location>
</feature>
<comment type="similarity">
    <text evidence="1">Belongs to the ATP-dependent AMP-binding enzyme family.</text>
</comment>
<dbReference type="InterPro" id="IPR000873">
    <property type="entry name" value="AMP-dep_synth/lig_dom"/>
</dbReference>
<dbReference type="InterPro" id="IPR025110">
    <property type="entry name" value="AMP-bd_C"/>
</dbReference>
<evidence type="ECO:0000313" key="5">
    <source>
        <dbReference type="EMBL" id="QGW77267.1"/>
    </source>
</evidence>
<sequence>MNITQGLHRHLQQRADAVAVRESGRSLTFAQLAERVARLAGALKGLGMASDDCIAMLARNSQRYIEYSLGVPWADGVLNPVNTRWSIAEIVYSLNDSSSTLLIVDDAFKDQGALIASQAETVRHVIYAGDGETPPGMLNYEALLAEATPVEDVRRGGNALLGIFYTGGTTGFPKGVMISHDNLAFAGLSAMSRGFFGPNSVFMHAMPMFHLADFSALYCLMVSGGTHVILPAFTGEAALATIVEEGVTDLMLAPTMIQMMLDARQANPDTAGLELASIRHIVYGASPITPALLDRACQAFPAAGFFQGYGMTELTTGGTMLDAEYHCVKHQLSGKMYSAGRAVNCVEVKIVDSQGQEVPRGTVGEIIVHGPNVMLGYWNRPQDTAQVLKDGWMHTGDGAYMDAEGFVFIVDRLKDMIVSGGENIYSAEVENALCSHPAVAQCAVIGIPSDKWGETVHAVVVLKPEGNADLEQLVAHCRERIAGYKCPRSVEFRAAMPLSGVGKILKNELRKSFWENRTRNVG</sequence>
<dbReference type="PANTHER" id="PTHR43767:SF1">
    <property type="entry name" value="NONRIBOSOMAL PEPTIDE SYNTHASE PES1 (EUROFUNG)-RELATED"/>
    <property type="match status" value="1"/>
</dbReference>
<protein>
    <submittedName>
        <fullName evidence="5">Long-chain-fatty-acid--CoA ligase</fullName>
    </submittedName>
</protein>